<gene>
    <name evidence="1" type="ORF">EV421DRAFT_1953894</name>
</gene>
<keyword evidence="2" id="KW-1185">Reference proteome</keyword>
<evidence type="ECO:0000313" key="1">
    <source>
        <dbReference type="EMBL" id="KAK0421796.1"/>
    </source>
</evidence>
<dbReference type="InterPro" id="IPR011009">
    <property type="entry name" value="Kinase-like_dom_sf"/>
</dbReference>
<organism evidence="1 2">
    <name type="scientific">Armillaria borealis</name>
    <dbReference type="NCBI Taxonomy" id="47425"/>
    <lineage>
        <taxon>Eukaryota</taxon>
        <taxon>Fungi</taxon>
        <taxon>Dikarya</taxon>
        <taxon>Basidiomycota</taxon>
        <taxon>Agaricomycotina</taxon>
        <taxon>Agaricomycetes</taxon>
        <taxon>Agaricomycetidae</taxon>
        <taxon>Agaricales</taxon>
        <taxon>Marasmiineae</taxon>
        <taxon>Physalacriaceae</taxon>
        <taxon>Armillaria</taxon>
    </lineage>
</organism>
<dbReference type="SUPFAM" id="SSF56112">
    <property type="entry name" value="Protein kinase-like (PK-like)"/>
    <property type="match status" value="1"/>
</dbReference>
<protein>
    <submittedName>
        <fullName evidence="1">Uncharacterized protein</fullName>
    </submittedName>
</protein>
<dbReference type="AlphaFoldDB" id="A0AA39IDZ4"/>
<comment type="caution">
    <text evidence="1">The sequence shown here is derived from an EMBL/GenBank/DDBJ whole genome shotgun (WGS) entry which is preliminary data.</text>
</comment>
<dbReference type="Proteomes" id="UP001175226">
    <property type="component" value="Unassembled WGS sequence"/>
</dbReference>
<evidence type="ECO:0000313" key="2">
    <source>
        <dbReference type="Proteomes" id="UP001175226"/>
    </source>
</evidence>
<accession>A0AA39IDZ4</accession>
<sequence length="238" mass="27836">MAPNWFELIRDDENRPDTKIWKDWMWEVSTWRYKVPNHNKKLSAYRLLHRLQGRYIPRLFGVVRLRITPESTTLHPITGIVQGLASISLASAWRNSSLVENCVLHNDIHTGNVVLRDGSRSPVTIDFGQADIREPELSDEEWSSVVWGSPDTHCIRNLLVNPEDGPWKRTVTPYEMSDPHYRNPLVFNEYVESMPEDFRRVTFESVLDTDWEGAREKVHQWRIRPGVRCRPIGHDSII</sequence>
<proteinExistence type="predicted"/>
<dbReference type="EMBL" id="JAUEPT010000290">
    <property type="protein sequence ID" value="KAK0421796.1"/>
    <property type="molecule type" value="Genomic_DNA"/>
</dbReference>
<name>A0AA39IDZ4_9AGAR</name>
<reference evidence="1" key="1">
    <citation type="submission" date="2023-06" db="EMBL/GenBank/DDBJ databases">
        <authorList>
            <consortium name="Lawrence Berkeley National Laboratory"/>
            <person name="Ahrendt S."/>
            <person name="Sahu N."/>
            <person name="Indic B."/>
            <person name="Wong-Bajracharya J."/>
            <person name="Merenyi Z."/>
            <person name="Ke H.-M."/>
            <person name="Monk M."/>
            <person name="Kocsube S."/>
            <person name="Drula E."/>
            <person name="Lipzen A."/>
            <person name="Balint B."/>
            <person name="Henrissat B."/>
            <person name="Andreopoulos B."/>
            <person name="Martin F.M."/>
            <person name="Harder C.B."/>
            <person name="Rigling D."/>
            <person name="Ford K.L."/>
            <person name="Foster G.D."/>
            <person name="Pangilinan J."/>
            <person name="Papanicolaou A."/>
            <person name="Barry K."/>
            <person name="LaButti K."/>
            <person name="Viragh M."/>
            <person name="Koriabine M."/>
            <person name="Yan M."/>
            <person name="Riley R."/>
            <person name="Champramary S."/>
            <person name="Plett K.L."/>
            <person name="Tsai I.J."/>
            <person name="Slot J."/>
            <person name="Sipos G."/>
            <person name="Plett J."/>
            <person name="Nagy L.G."/>
            <person name="Grigoriev I.V."/>
        </authorList>
    </citation>
    <scope>NUCLEOTIDE SEQUENCE</scope>
    <source>
        <strain evidence="1">FPL87.14</strain>
    </source>
</reference>